<feature type="transmembrane region" description="Helical" evidence="6">
    <location>
        <begin position="209"/>
        <end position="227"/>
    </location>
</feature>
<feature type="transmembrane region" description="Helical" evidence="6">
    <location>
        <begin position="179"/>
        <end position="197"/>
    </location>
</feature>
<keyword evidence="4 6" id="KW-1133">Transmembrane helix</keyword>
<feature type="transmembrane region" description="Helical" evidence="6">
    <location>
        <begin position="155"/>
        <end position="173"/>
    </location>
</feature>
<dbReference type="GO" id="GO:0016020">
    <property type="term" value="C:membrane"/>
    <property type="evidence" value="ECO:0007669"/>
    <property type="project" value="UniProtKB-SubCell"/>
</dbReference>
<dbReference type="Proteomes" id="UP000256763">
    <property type="component" value="Unassembled WGS sequence"/>
</dbReference>
<evidence type="ECO:0000256" key="1">
    <source>
        <dbReference type="ARBA" id="ARBA00004141"/>
    </source>
</evidence>
<protein>
    <recommendedName>
        <fullName evidence="9">Lysoplasmalogenase</fullName>
    </recommendedName>
</protein>
<feature type="transmembrane region" description="Helical" evidence="6">
    <location>
        <begin position="120"/>
        <end position="143"/>
    </location>
</feature>
<accession>A0A3E0WL26</accession>
<evidence type="ECO:0000256" key="2">
    <source>
        <dbReference type="ARBA" id="ARBA00007375"/>
    </source>
</evidence>
<name>A0A3E0WL26_9GAMM</name>
<dbReference type="OrthoDB" id="345840at2"/>
<dbReference type="EMBL" id="NFZW01000027">
    <property type="protein sequence ID" value="RFA32635.1"/>
    <property type="molecule type" value="Genomic_DNA"/>
</dbReference>
<evidence type="ECO:0000256" key="6">
    <source>
        <dbReference type="SAM" id="Phobius"/>
    </source>
</evidence>
<evidence type="ECO:0000256" key="4">
    <source>
        <dbReference type="ARBA" id="ARBA00022989"/>
    </source>
</evidence>
<comment type="similarity">
    <text evidence="2">Belongs to the TMEM86 family.</text>
</comment>
<evidence type="ECO:0000313" key="7">
    <source>
        <dbReference type="EMBL" id="RFA32635.1"/>
    </source>
</evidence>
<sequence>MVQRLFGDRAWRVAVEEISLAPVWLTLLAVAFLLVGDRTGRRGWEWISKPVAAAGFLWAAWSWGALESDYGQWVLVGLALSATGDVLLIPKGKSRWFLAGISAFLLGHVAYVIAFSTLPLALPAGLIAAAIMAAVAWGILHWLLPSVEGRLRIPVMAYIAVISAMVVMAVAAVAGGAHWALAVGALGFAASDLAVARNRFLAPGFVNRLWGLPLYFASQLLIAYTVSTTVS</sequence>
<keyword evidence="8" id="KW-1185">Reference proteome</keyword>
<evidence type="ECO:0008006" key="9">
    <source>
        <dbReference type="Google" id="ProtNLM"/>
    </source>
</evidence>
<evidence type="ECO:0000313" key="8">
    <source>
        <dbReference type="Proteomes" id="UP000256763"/>
    </source>
</evidence>
<keyword evidence="5 6" id="KW-0472">Membrane</keyword>
<feature type="transmembrane region" description="Helical" evidence="6">
    <location>
        <begin position="70"/>
        <end position="89"/>
    </location>
</feature>
<comment type="caution">
    <text evidence="7">The sequence shown here is derived from an EMBL/GenBank/DDBJ whole genome shotgun (WGS) entry which is preliminary data.</text>
</comment>
<dbReference type="GO" id="GO:0016787">
    <property type="term" value="F:hydrolase activity"/>
    <property type="evidence" value="ECO:0007669"/>
    <property type="project" value="TreeGrafter"/>
</dbReference>
<dbReference type="PANTHER" id="PTHR31885">
    <property type="entry name" value="GH04784P"/>
    <property type="match status" value="1"/>
</dbReference>
<comment type="subcellular location">
    <subcellularLocation>
        <location evidence="1">Membrane</location>
        <topology evidence="1">Multi-pass membrane protein</topology>
    </subcellularLocation>
</comment>
<gene>
    <name evidence="7" type="ORF">CAL65_19400</name>
</gene>
<feature type="transmembrane region" description="Helical" evidence="6">
    <location>
        <begin position="18"/>
        <end position="35"/>
    </location>
</feature>
<reference evidence="8" key="1">
    <citation type="submission" date="2017-05" db="EMBL/GenBank/DDBJ databases">
        <authorList>
            <person name="Sharma S."/>
            <person name="Sidhu C."/>
            <person name="Pinnaka A.K."/>
        </authorList>
    </citation>
    <scope>NUCLEOTIDE SEQUENCE [LARGE SCALE GENOMIC DNA]</scope>
    <source>
        <strain evidence="8">AK93</strain>
    </source>
</reference>
<dbReference type="AlphaFoldDB" id="A0A3E0WL26"/>
<evidence type="ECO:0000256" key="3">
    <source>
        <dbReference type="ARBA" id="ARBA00022692"/>
    </source>
</evidence>
<dbReference type="PANTHER" id="PTHR31885:SF6">
    <property type="entry name" value="GH04784P"/>
    <property type="match status" value="1"/>
</dbReference>
<dbReference type="Pfam" id="PF07947">
    <property type="entry name" value="YhhN"/>
    <property type="match status" value="1"/>
</dbReference>
<feature type="transmembrane region" description="Helical" evidence="6">
    <location>
        <begin position="96"/>
        <end position="114"/>
    </location>
</feature>
<keyword evidence="3 6" id="KW-0812">Transmembrane</keyword>
<organism evidence="7 8">
    <name type="scientific">Alkalilimnicola ehrlichii</name>
    <dbReference type="NCBI Taxonomy" id="351052"/>
    <lineage>
        <taxon>Bacteria</taxon>
        <taxon>Pseudomonadati</taxon>
        <taxon>Pseudomonadota</taxon>
        <taxon>Gammaproteobacteria</taxon>
        <taxon>Chromatiales</taxon>
        <taxon>Ectothiorhodospiraceae</taxon>
        <taxon>Alkalilimnicola</taxon>
    </lineage>
</organism>
<proteinExistence type="inferred from homology"/>
<dbReference type="InterPro" id="IPR012506">
    <property type="entry name" value="TMEM86B-like"/>
</dbReference>
<evidence type="ECO:0000256" key="5">
    <source>
        <dbReference type="ARBA" id="ARBA00023136"/>
    </source>
</evidence>